<gene>
    <name evidence="1" type="ORF">LCGC14_0598810</name>
</gene>
<comment type="caution">
    <text evidence="1">The sequence shown here is derived from an EMBL/GenBank/DDBJ whole genome shotgun (WGS) entry which is preliminary data.</text>
</comment>
<dbReference type="AlphaFoldDB" id="A0A0F9UJN9"/>
<protein>
    <submittedName>
        <fullName evidence="1">Uncharacterized protein</fullName>
    </submittedName>
</protein>
<name>A0A0F9UJN9_9ZZZZ</name>
<proteinExistence type="predicted"/>
<organism evidence="1">
    <name type="scientific">marine sediment metagenome</name>
    <dbReference type="NCBI Taxonomy" id="412755"/>
    <lineage>
        <taxon>unclassified sequences</taxon>
        <taxon>metagenomes</taxon>
        <taxon>ecological metagenomes</taxon>
    </lineage>
</organism>
<accession>A0A0F9UJN9</accession>
<reference evidence="1" key="1">
    <citation type="journal article" date="2015" name="Nature">
        <title>Complex archaea that bridge the gap between prokaryotes and eukaryotes.</title>
        <authorList>
            <person name="Spang A."/>
            <person name="Saw J.H."/>
            <person name="Jorgensen S.L."/>
            <person name="Zaremba-Niedzwiedzka K."/>
            <person name="Martijn J."/>
            <person name="Lind A.E."/>
            <person name="van Eijk R."/>
            <person name="Schleper C."/>
            <person name="Guy L."/>
            <person name="Ettema T.J."/>
        </authorList>
    </citation>
    <scope>NUCLEOTIDE SEQUENCE</scope>
</reference>
<sequence>MAKLKFKGFGGENLEVRVVAGGHHDHLEVYHNGKRLWRAHLWMDGISLWDGEFYRPGQTSDKATDNVCLRLGGKVK</sequence>
<dbReference type="EMBL" id="LAZR01000956">
    <property type="protein sequence ID" value="KKN53788.1"/>
    <property type="molecule type" value="Genomic_DNA"/>
</dbReference>
<evidence type="ECO:0000313" key="1">
    <source>
        <dbReference type="EMBL" id="KKN53788.1"/>
    </source>
</evidence>